<dbReference type="SUPFAM" id="SSF117892">
    <property type="entry name" value="Band 7/SPFH domain"/>
    <property type="match status" value="1"/>
</dbReference>
<dbReference type="Gene3D" id="3.30.479.30">
    <property type="entry name" value="Band 7 domain"/>
    <property type="match status" value="1"/>
</dbReference>
<evidence type="ECO:0000256" key="1">
    <source>
        <dbReference type="ARBA" id="ARBA00004371"/>
    </source>
</evidence>
<keyword evidence="4 9" id="KW-0732">Signal</keyword>
<feature type="signal peptide" evidence="9">
    <location>
        <begin position="1"/>
        <end position="19"/>
    </location>
</feature>
<evidence type="ECO:0000313" key="12">
    <source>
        <dbReference type="Proteomes" id="UP000663845"/>
    </source>
</evidence>
<feature type="chain" id="PRO_5032343104" description="ceramidase" evidence="9">
    <location>
        <begin position="20"/>
        <end position="615"/>
    </location>
</feature>
<dbReference type="GO" id="GO:0017040">
    <property type="term" value="F:N-acylsphingosine amidohydrolase activity"/>
    <property type="evidence" value="ECO:0007669"/>
    <property type="project" value="UniProtKB-EC"/>
</dbReference>
<evidence type="ECO:0000313" key="11">
    <source>
        <dbReference type="EMBL" id="CAF1353528.1"/>
    </source>
</evidence>
<evidence type="ECO:0000256" key="2">
    <source>
        <dbReference type="ARBA" id="ARBA00009658"/>
    </source>
</evidence>
<dbReference type="Pfam" id="PF01145">
    <property type="entry name" value="Band_7"/>
    <property type="match status" value="1"/>
</dbReference>
<evidence type="ECO:0000256" key="3">
    <source>
        <dbReference type="ARBA" id="ARBA00011891"/>
    </source>
</evidence>
<reference evidence="11" key="1">
    <citation type="submission" date="2021-02" db="EMBL/GenBank/DDBJ databases">
        <authorList>
            <person name="Nowell W R."/>
        </authorList>
    </citation>
    <scope>NUCLEOTIDE SEQUENCE</scope>
</reference>
<keyword evidence="5" id="KW-0378">Hydrolase</keyword>
<feature type="domain" description="Band 7" evidence="10">
    <location>
        <begin position="351"/>
        <end position="527"/>
    </location>
</feature>
<dbReference type="PANTHER" id="PTHR28583:SF1">
    <property type="entry name" value="ACID CERAMIDASE"/>
    <property type="match status" value="1"/>
</dbReference>
<dbReference type="InterPro" id="IPR000163">
    <property type="entry name" value="Prohibitin"/>
</dbReference>
<evidence type="ECO:0000256" key="6">
    <source>
        <dbReference type="ARBA" id="ARBA00023145"/>
    </source>
</evidence>
<dbReference type="InterPro" id="IPR036013">
    <property type="entry name" value="Band_7/SPFH_dom_sf"/>
</dbReference>
<keyword evidence="8" id="KW-0458">Lysosome</keyword>
<gene>
    <name evidence="11" type="ORF">JYZ213_LOCUS35175</name>
</gene>
<dbReference type="AlphaFoldDB" id="A0A815HMB8"/>
<evidence type="ECO:0000256" key="4">
    <source>
        <dbReference type="ARBA" id="ARBA00022729"/>
    </source>
</evidence>
<dbReference type="Gene3D" id="3.60.60.10">
    <property type="entry name" value="Penicillin V Acylase, Chain A"/>
    <property type="match status" value="1"/>
</dbReference>
<dbReference type="PRINTS" id="PR00679">
    <property type="entry name" value="PROHIBITIN"/>
</dbReference>
<keyword evidence="6" id="KW-0865">Zymogen</keyword>
<evidence type="ECO:0000256" key="9">
    <source>
        <dbReference type="SAM" id="SignalP"/>
    </source>
</evidence>
<dbReference type="EMBL" id="CAJNOG010000765">
    <property type="protein sequence ID" value="CAF1353528.1"/>
    <property type="molecule type" value="Genomic_DNA"/>
</dbReference>
<dbReference type="GO" id="GO:0016020">
    <property type="term" value="C:membrane"/>
    <property type="evidence" value="ECO:0007669"/>
    <property type="project" value="InterPro"/>
</dbReference>
<comment type="similarity">
    <text evidence="2">Belongs to the prohibitin family.</text>
</comment>
<dbReference type="Proteomes" id="UP000663845">
    <property type="component" value="Unassembled WGS sequence"/>
</dbReference>
<accession>A0A815HMB8</accession>
<comment type="caution">
    <text evidence="11">The sequence shown here is derived from an EMBL/GenBank/DDBJ whole genome shotgun (WGS) entry which is preliminary data.</text>
</comment>
<dbReference type="FunFam" id="3.60.60.10:FF:000006">
    <property type="entry name" value="N-acylethanolamine-hydrolyzing acid amidase"/>
    <property type="match status" value="1"/>
</dbReference>
<dbReference type="FunFam" id="3.30.479.30:FF:000001">
    <property type="entry name" value="Prohibitin 2"/>
    <property type="match status" value="1"/>
</dbReference>
<sequence length="615" mass="69567">MNTIHITIWILLIIPNIFAYQCLTDQWPPKSKSNIPTYVIDLDTPPFQRWNQIVTIYKSQIRDVLDYTKHFIVNTWPVFTFLIDIMHTKLPLIADTLPEPYGQELKGISQASGISLGEIIFYNIFYEISSLCTSIVTQDQNGYIIHGRNLDFGLLLGWDKVNKSWILTNKLRPLVIAINYTKNGEIRFQTISFAGFIGAVTGIKPGRFSITLNTRFDLNGGYIGIIEWIYNINRNQSFVTLAIRDMLTGAENYDEAVEYLSKIPLLAPCYYILAGIKSGQGIIISRSRQTSVNIKTLDTNNQWYLIQTNYDNWRKQPSIDDRLTPAIQCIETKGKNNINFESLFNLLSSQPMLNKLTIYTTLMKPSTGQLESYIQDCHDEDIPCVKPIVIGEGTHFMIPWLHRPIIFDIRTRPRSIPSITGTKDLQTINITLRILYRPQAEILPKIFTNLGLDYEERVLPSITNEVLKSVVAQFDAIELITQRTLISQRVSELLTERAAQFGLLLDDISITHLSFGPEFTSAVELKQVAQQDAEKQRFLVEKAEQSRQANVIAAEGDARAADLIGKALGEAGDGLIELRRIEAAEDIAGQLARSRNIVYLPHGPQMLLNISGAAQ</sequence>
<dbReference type="PANTHER" id="PTHR28583">
    <property type="entry name" value="ACID AMIDASE"/>
    <property type="match status" value="1"/>
</dbReference>
<proteinExistence type="inferred from homology"/>
<evidence type="ECO:0000259" key="10">
    <source>
        <dbReference type="SMART" id="SM00244"/>
    </source>
</evidence>
<comment type="subcellular location">
    <subcellularLocation>
        <location evidence="1">Lysosome</location>
    </subcellularLocation>
</comment>
<dbReference type="EC" id="3.5.1.23" evidence="3"/>
<organism evidence="11 12">
    <name type="scientific">Adineta steineri</name>
    <dbReference type="NCBI Taxonomy" id="433720"/>
    <lineage>
        <taxon>Eukaryota</taxon>
        <taxon>Metazoa</taxon>
        <taxon>Spiralia</taxon>
        <taxon>Gnathifera</taxon>
        <taxon>Rotifera</taxon>
        <taxon>Eurotatoria</taxon>
        <taxon>Bdelloidea</taxon>
        <taxon>Adinetida</taxon>
        <taxon>Adinetidae</taxon>
        <taxon>Adineta</taxon>
    </lineage>
</organism>
<dbReference type="Pfam" id="PF02275">
    <property type="entry name" value="CBAH"/>
    <property type="match status" value="1"/>
</dbReference>
<dbReference type="Pfam" id="PF15508">
    <property type="entry name" value="NAAA-beta"/>
    <property type="match status" value="1"/>
</dbReference>
<evidence type="ECO:0000256" key="8">
    <source>
        <dbReference type="ARBA" id="ARBA00023228"/>
    </source>
</evidence>
<name>A0A815HMB8_9BILA</name>
<evidence type="ECO:0000256" key="5">
    <source>
        <dbReference type="ARBA" id="ARBA00022801"/>
    </source>
</evidence>
<dbReference type="SMART" id="SM00244">
    <property type="entry name" value="PHB"/>
    <property type="match status" value="1"/>
</dbReference>
<dbReference type="InterPro" id="IPR001107">
    <property type="entry name" value="Band_7"/>
</dbReference>
<protein>
    <recommendedName>
        <fullName evidence="3">ceramidase</fullName>
        <ecNumber evidence="3">3.5.1.23</ecNumber>
    </recommendedName>
</protein>
<keyword evidence="7" id="KW-0325">Glycoprotein</keyword>
<dbReference type="GO" id="GO:0005764">
    <property type="term" value="C:lysosome"/>
    <property type="evidence" value="ECO:0007669"/>
    <property type="project" value="UniProtKB-SubCell"/>
</dbReference>
<dbReference type="InterPro" id="IPR029130">
    <property type="entry name" value="Acid_ceramidase_N"/>
</dbReference>
<dbReference type="CDD" id="cd03401">
    <property type="entry name" value="SPFH_prohibitin"/>
    <property type="match status" value="1"/>
</dbReference>
<evidence type="ECO:0000256" key="7">
    <source>
        <dbReference type="ARBA" id="ARBA00023180"/>
    </source>
</evidence>
<dbReference type="InterPro" id="IPR029132">
    <property type="entry name" value="CBAH/NAAA_C"/>
</dbReference>